<dbReference type="EMBL" id="FORX01000007">
    <property type="protein sequence ID" value="SFJ80229.1"/>
    <property type="molecule type" value="Genomic_DNA"/>
</dbReference>
<dbReference type="Pfam" id="PF01975">
    <property type="entry name" value="SurE"/>
    <property type="match status" value="1"/>
</dbReference>
<dbReference type="PANTHER" id="PTHR30457">
    <property type="entry name" value="5'-NUCLEOTIDASE SURE"/>
    <property type="match status" value="1"/>
</dbReference>
<feature type="binding site" evidence="7">
    <location>
        <position position="95"/>
    </location>
    <ligand>
        <name>a divalent metal cation</name>
        <dbReference type="ChEBI" id="CHEBI:60240"/>
    </ligand>
</feature>
<gene>
    <name evidence="7" type="primary">surE</name>
    <name evidence="9" type="ORF">SAMN04488082_10797</name>
</gene>
<dbReference type="GO" id="GO:0004309">
    <property type="term" value="F:exopolyphosphatase activity"/>
    <property type="evidence" value="ECO:0007669"/>
    <property type="project" value="TreeGrafter"/>
</dbReference>
<dbReference type="GO" id="GO:0008253">
    <property type="term" value="F:5'-nucleotidase activity"/>
    <property type="evidence" value="ECO:0007669"/>
    <property type="project" value="UniProtKB-UniRule"/>
</dbReference>
<evidence type="ECO:0000256" key="5">
    <source>
        <dbReference type="ARBA" id="ARBA00022741"/>
    </source>
</evidence>
<dbReference type="NCBIfam" id="NF001490">
    <property type="entry name" value="PRK00346.1-4"/>
    <property type="match status" value="1"/>
</dbReference>
<evidence type="ECO:0000313" key="10">
    <source>
        <dbReference type="Proteomes" id="UP000198635"/>
    </source>
</evidence>
<comment type="cofactor">
    <cofactor evidence="7">
        <name>a divalent metal cation</name>
        <dbReference type="ChEBI" id="CHEBI:60240"/>
    </cofactor>
    <text evidence="7">Binds 1 divalent metal cation per subunit.</text>
</comment>
<dbReference type="HAMAP" id="MF_00060">
    <property type="entry name" value="SurE"/>
    <property type="match status" value="1"/>
</dbReference>
<keyword evidence="10" id="KW-1185">Reference proteome</keyword>
<protein>
    <recommendedName>
        <fullName evidence="7">5'-nucleotidase SurE</fullName>
        <ecNumber evidence="7">3.1.3.5</ecNumber>
    </recommendedName>
    <alternativeName>
        <fullName evidence="7">Nucleoside 5'-monophosphate phosphohydrolase</fullName>
    </alternativeName>
</protein>
<evidence type="ECO:0000256" key="7">
    <source>
        <dbReference type="HAMAP-Rule" id="MF_00060"/>
    </source>
</evidence>
<feature type="binding site" evidence="7">
    <location>
        <position position="40"/>
    </location>
    <ligand>
        <name>a divalent metal cation</name>
        <dbReference type="ChEBI" id="CHEBI:60240"/>
    </ligand>
</feature>
<keyword evidence="6 7" id="KW-0378">Hydrolase</keyword>
<dbReference type="NCBIfam" id="TIGR00087">
    <property type="entry name" value="surE"/>
    <property type="match status" value="1"/>
</dbReference>
<comment type="function">
    <text evidence="7">Nucleotidase that shows phosphatase activity on nucleoside 5'-monophosphates.</text>
</comment>
<dbReference type="OrthoDB" id="9780815at2"/>
<feature type="binding site" evidence="7">
    <location>
        <position position="9"/>
    </location>
    <ligand>
        <name>a divalent metal cation</name>
        <dbReference type="ChEBI" id="CHEBI:60240"/>
    </ligand>
</feature>
<keyword evidence="5 7" id="KW-0547">Nucleotide-binding</keyword>
<evidence type="ECO:0000259" key="8">
    <source>
        <dbReference type="Pfam" id="PF01975"/>
    </source>
</evidence>
<dbReference type="STRING" id="52560.SAMN04488082_10797"/>
<dbReference type="InterPro" id="IPR030048">
    <property type="entry name" value="SurE"/>
</dbReference>
<dbReference type="AlphaFoldDB" id="A0A1I3UC75"/>
<evidence type="ECO:0000256" key="4">
    <source>
        <dbReference type="ARBA" id="ARBA00022723"/>
    </source>
</evidence>
<comment type="subcellular location">
    <subcellularLocation>
        <location evidence="7">Cytoplasm</location>
    </subcellularLocation>
</comment>
<dbReference type="RefSeq" id="WP_092374349.1">
    <property type="nucleotide sequence ID" value="NZ_FORX01000007.1"/>
</dbReference>
<accession>A0A1I3UC75</accession>
<sequence>MDILLTNDDGIRAVGLRALYGALIKAGHRVHVAAPMTEQSAVGHSVTLFSPLRVKQVEETGFSGLGISGTPADCVKLALSHLLPKRPDMIVSGINSGANVGVDVLYSGTVSAATEGALAGIPAMAVSVDDFHPEELSAQAEYAVRMLDGEFWSTFPRHCVLNLNFPAGPFENAKGLKVCSQTSSTYRDWYDERNDPRGNPYYWLCGVIPPENVEPESDRGYLSRGYITATPLTFDLTHAGYLDTLTRHLAKNE</sequence>
<dbReference type="GO" id="GO:0046872">
    <property type="term" value="F:metal ion binding"/>
    <property type="evidence" value="ECO:0007669"/>
    <property type="project" value="UniProtKB-UniRule"/>
</dbReference>
<dbReference type="EC" id="3.1.3.5" evidence="7"/>
<comment type="similarity">
    <text evidence="2 7">Belongs to the SurE nucleotidase family.</text>
</comment>
<dbReference type="GO" id="GO:0008254">
    <property type="term" value="F:3'-nucleotidase activity"/>
    <property type="evidence" value="ECO:0007669"/>
    <property type="project" value="TreeGrafter"/>
</dbReference>
<organism evidence="9 10">
    <name type="scientific">Desulfomicrobium apsheronum</name>
    <dbReference type="NCBI Taxonomy" id="52560"/>
    <lineage>
        <taxon>Bacteria</taxon>
        <taxon>Pseudomonadati</taxon>
        <taxon>Thermodesulfobacteriota</taxon>
        <taxon>Desulfovibrionia</taxon>
        <taxon>Desulfovibrionales</taxon>
        <taxon>Desulfomicrobiaceae</taxon>
        <taxon>Desulfomicrobium</taxon>
    </lineage>
</organism>
<dbReference type="GO" id="GO:0000166">
    <property type="term" value="F:nucleotide binding"/>
    <property type="evidence" value="ECO:0007669"/>
    <property type="project" value="UniProtKB-KW"/>
</dbReference>
<dbReference type="Proteomes" id="UP000198635">
    <property type="component" value="Unassembled WGS sequence"/>
</dbReference>
<comment type="catalytic activity">
    <reaction evidence="1 7">
        <text>a ribonucleoside 5'-phosphate + H2O = a ribonucleoside + phosphate</text>
        <dbReference type="Rhea" id="RHEA:12484"/>
        <dbReference type="ChEBI" id="CHEBI:15377"/>
        <dbReference type="ChEBI" id="CHEBI:18254"/>
        <dbReference type="ChEBI" id="CHEBI:43474"/>
        <dbReference type="ChEBI" id="CHEBI:58043"/>
        <dbReference type="EC" id="3.1.3.5"/>
    </reaction>
</comment>
<evidence type="ECO:0000256" key="6">
    <source>
        <dbReference type="ARBA" id="ARBA00022801"/>
    </source>
</evidence>
<proteinExistence type="inferred from homology"/>
<dbReference type="NCBIfam" id="NF001492">
    <property type="entry name" value="PRK00346.2-2"/>
    <property type="match status" value="1"/>
</dbReference>
<reference evidence="10" key="1">
    <citation type="submission" date="2016-10" db="EMBL/GenBank/DDBJ databases">
        <authorList>
            <person name="Varghese N."/>
            <person name="Submissions S."/>
        </authorList>
    </citation>
    <scope>NUCLEOTIDE SEQUENCE [LARGE SCALE GENOMIC DNA]</scope>
    <source>
        <strain evidence="10">DSM 5918</strain>
    </source>
</reference>
<keyword evidence="3 7" id="KW-0963">Cytoplasm</keyword>
<dbReference type="SUPFAM" id="SSF64167">
    <property type="entry name" value="SurE-like"/>
    <property type="match status" value="1"/>
</dbReference>
<dbReference type="InterPro" id="IPR036523">
    <property type="entry name" value="SurE-like_sf"/>
</dbReference>
<evidence type="ECO:0000256" key="3">
    <source>
        <dbReference type="ARBA" id="ARBA00022490"/>
    </source>
</evidence>
<feature type="domain" description="Survival protein SurE-like phosphatase/nucleotidase" evidence="8">
    <location>
        <begin position="3"/>
        <end position="187"/>
    </location>
</feature>
<evidence type="ECO:0000256" key="2">
    <source>
        <dbReference type="ARBA" id="ARBA00011062"/>
    </source>
</evidence>
<evidence type="ECO:0000313" key="9">
    <source>
        <dbReference type="EMBL" id="SFJ80229.1"/>
    </source>
</evidence>
<evidence type="ECO:0000256" key="1">
    <source>
        <dbReference type="ARBA" id="ARBA00000815"/>
    </source>
</evidence>
<dbReference type="InterPro" id="IPR002828">
    <property type="entry name" value="SurE-like_Pase/nucleotidase"/>
</dbReference>
<dbReference type="PANTHER" id="PTHR30457:SF12">
    <property type="entry name" value="5'_3'-NUCLEOTIDASE SURE"/>
    <property type="match status" value="1"/>
</dbReference>
<feature type="binding site" evidence="7">
    <location>
        <position position="8"/>
    </location>
    <ligand>
        <name>a divalent metal cation</name>
        <dbReference type="ChEBI" id="CHEBI:60240"/>
    </ligand>
</feature>
<dbReference type="GO" id="GO:0005737">
    <property type="term" value="C:cytoplasm"/>
    <property type="evidence" value="ECO:0007669"/>
    <property type="project" value="UniProtKB-SubCell"/>
</dbReference>
<dbReference type="Gene3D" id="3.40.1210.10">
    <property type="entry name" value="Survival protein SurE-like phosphatase/nucleotidase"/>
    <property type="match status" value="1"/>
</dbReference>
<keyword evidence="4 7" id="KW-0479">Metal-binding</keyword>
<name>A0A1I3UC75_9BACT</name>